<dbReference type="Pfam" id="PF13450">
    <property type="entry name" value="NAD_binding_8"/>
    <property type="match status" value="1"/>
</dbReference>
<reference evidence="1 2" key="1">
    <citation type="submission" date="2016-02" db="EMBL/GenBank/DDBJ databases">
        <title>Comparison of Clostridium stercorarium subspecies using comparative genomics and transcriptomics.</title>
        <authorList>
            <person name="Schellenberg J."/>
            <person name="Thallinger G."/>
            <person name="Levin D.B."/>
            <person name="Zhang X."/>
            <person name="Alvare G."/>
            <person name="Fristensky B."/>
            <person name="Sparling R."/>
        </authorList>
    </citation>
    <scope>NUCLEOTIDE SEQUENCE [LARGE SCALE GENOMIC DNA]</scope>
    <source>
        <strain evidence="1 2">DSM 2910</strain>
    </source>
</reference>
<dbReference type="PANTHER" id="PTHR42685">
    <property type="entry name" value="GERANYLGERANYL DIPHOSPHATE REDUCTASE"/>
    <property type="match status" value="1"/>
</dbReference>
<evidence type="ECO:0000313" key="1">
    <source>
        <dbReference type="EMBL" id="ANW98772.1"/>
    </source>
</evidence>
<dbReference type="PRINTS" id="PR00420">
    <property type="entry name" value="RNGMNOXGNASE"/>
</dbReference>
<dbReference type="AlphaFoldDB" id="A0A1B1YDC8"/>
<sequence length="354" mass="39880">MPYDIAIIGAGPAGCTLAKLLDKKYKVILLDKRDILSENCNSKCCGGLLAPDAQKILGRMGMAIPSSVLVDPQLFLVRTLDFDNNLERYYQRFYFNMDRLVFEQWLLSQVPKSVDLALGCTFKNCEYTGEGVKFSFTYQGKTFTEYAKVIIGADGGHSMVRKYVFPGKKMPETYVAVQEWFEFDKSMPWYNVIFDSTITDFYSWTITKGNVLIIGSALKMNNLALDRFRMFKMKLRDRGLVYGKKIFREGALILRPGDISSIITGNDYCALVGEAAGFISPSSAEGISYALKSAYCLADALNEGINGFQRRYSKSVRTLKLKLLGKNLKCPAMYNRFLRGMVMRSGIKSTDVLF</sequence>
<dbReference type="RefSeq" id="WP_015359099.1">
    <property type="nucleotide sequence ID" value="NZ_CP014672.1"/>
</dbReference>
<evidence type="ECO:0000313" key="2">
    <source>
        <dbReference type="Proteomes" id="UP000092971"/>
    </source>
</evidence>
<name>A0A1B1YDC8_THEST</name>
<dbReference type="InterPro" id="IPR036188">
    <property type="entry name" value="FAD/NAD-bd_sf"/>
</dbReference>
<proteinExistence type="predicted"/>
<dbReference type="Proteomes" id="UP000092971">
    <property type="component" value="Chromosome"/>
</dbReference>
<dbReference type="NCBIfam" id="NF008519">
    <property type="entry name" value="PRK11445.1"/>
    <property type="match status" value="1"/>
</dbReference>
<organism evidence="1 2">
    <name type="scientific">Thermoclostridium stercorarium subsp. thermolacticum DSM 2910</name>
    <dbReference type="NCBI Taxonomy" id="1121336"/>
    <lineage>
        <taxon>Bacteria</taxon>
        <taxon>Bacillati</taxon>
        <taxon>Bacillota</taxon>
        <taxon>Clostridia</taxon>
        <taxon>Eubacteriales</taxon>
        <taxon>Oscillospiraceae</taxon>
        <taxon>Thermoclostridium</taxon>
    </lineage>
</organism>
<dbReference type="InterPro" id="IPR050407">
    <property type="entry name" value="Geranylgeranyl_reductase"/>
</dbReference>
<dbReference type="Gene3D" id="3.50.50.60">
    <property type="entry name" value="FAD/NAD(P)-binding domain"/>
    <property type="match status" value="1"/>
</dbReference>
<dbReference type="OrthoDB" id="9806565at2"/>
<accession>A0A1B1YDC8</accession>
<dbReference type="EMBL" id="CP014672">
    <property type="protein sequence ID" value="ANW98772.1"/>
    <property type="molecule type" value="Genomic_DNA"/>
</dbReference>
<protein>
    <submittedName>
        <fullName evidence="1">Oxidoreductase</fullName>
    </submittedName>
</protein>
<dbReference type="PANTHER" id="PTHR42685:SF22">
    <property type="entry name" value="CONDITIONED MEDIUM FACTOR RECEPTOR 1"/>
    <property type="match status" value="1"/>
</dbReference>
<dbReference type="SUPFAM" id="SSF51905">
    <property type="entry name" value="FAD/NAD(P)-binding domain"/>
    <property type="match status" value="1"/>
</dbReference>
<gene>
    <name evidence="1" type="ORF">CSTERTH_06895</name>
</gene>